<feature type="domain" description="Kinetochore protein NDC80 loop region" evidence="14">
    <location>
        <begin position="476"/>
        <end position="687"/>
    </location>
</feature>
<feature type="region of interest" description="Disordered" evidence="12">
    <location>
        <begin position="80"/>
        <end position="174"/>
    </location>
</feature>
<evidence type="ECO:0000259" key="14">
    <source>
        <dbReference type="Pfam" id="PF24487"/>
    </source>
</evidence>
<dbReference type="PANTHER" id="PTHR10643:SF2">
    <property type="entry name" value="KINETOCHORE PROTEIN NDC80 HOMOLOG"/>
    <property type="match status" value="1"/>
</dbReference>
<keyword evidence="16" id="KW-1185">Reference proteome</keyword>
<feature type="compositionally biased region" description="Polar residues" evidence="12">
    <location>
        <begin position="11"/>
        <end position="21"/>
    </location>
</feature>
<dbReference type="GO" id="GO:0051301">
    <property type="term" value="P:cell division"/>
    <property type="evidence" value="ECO:0007669"/>
    <property type="project" value="UniProtKB-UniRule"/>
</dbReference>
<comment type="similarity">
    <text evidence="1 10">Belongs to the NDC80/HEC1 family.</text>
</comment>
<sequence>MSQGGAGRRSTLASVENNWQQPAAPASAIKSSKTYGAGGNGGASMLPRQSSIARASLAPGRLGGAGGEGSRLAMSSAGAGVGGLGGSAPRSSGAPMSYRQSTQQHDDGQSSVQATPYGSRSMGMGMRSSAAGSVAGRQSVSGPTPNAMRRSIGGRQSMAPGMGPGIHSVRALTEPRPLRSRPFMEEVKERVFDFLQRTGFSAPGFSHKSMNDPTQTHFLSMFRHIYNKSIDNTYTFTKDNKREADEIISLLNDIKYPLIGDLSKMKLGAAGSAQNWPSIVAMLDWIVCMNSTFANDTKYGGAGPLERELEDEQDDQQLFYKFLWECYDKFWQNQDTFPDEVAALDQIFAERNAGVTKQVEELESEELKLDQQLREYTDHDSPLTKQTREKELLEGDITKFIKYRDDILLPKLAKSKGTLKALNEQIEQKLTELRRAEQEAVTLKKQVDSQGISESDFDAMTKEKENLLKQSHDIAEENNEAAKRSWNLELEVSKLQSRVEELFKTFNSLARKVGLFPLDLNDGSGSQLQELEIVPRNPSSMLPPGVDIKSLIKPAIERLRSREVEKFKKICEECLVAQDNVDRISEELTAVRETHIALQGRLDRQQEIFEETLAVNGSEHQAIESKKADDEAKLLQMQQAGHLAMQHAEARLSSLKRQLQTAKQNDEQHRLALHRELESAALDVANLKMKVAAAIEKLGQDAQRL</sequence>
<dbReference type="InterPro" id="IPR057091">
    <property type="entry name" value="NDC80_loop"/>
</dbReference>
<feature type="coiled-coil region" evidence="11">
    <location>
        <begin position="352"/>
        <end position="379"/>
    </location>
</feature>
<dbReference type="STRING" id="401625.A0A0P1BCB0"/>
<dbReference type="Pfam" id="PF24487">
    <property type="entry name" value="NDC80_loop"/>
    <property type="match status" value="1"/>
</dbReference>
<evidence type="ECO:0000256" key="1">
    <source>
        <dbReference type="ARBA" id="ARBA00007050"/>
    </source>
</evidence>
<evidence type="ECO:0000256" key="2">
    <source>
        <dbReference type="ARBA" id="ARBA00022454"/>
    </source>
</evidence>
<evidence type="ECO:0000313" key="16">
    <source>
        <dbReference type="Proteomes" id="UP000054845"/>
    </source>
</evidence>
<evidence type="ECO:0000256" key="3">
    <source>
        <dbReference type="ARBA" id="ARBA00022618"/>
    </source>
</evidence>
<feature type="region of interest" description="Disordered" evidence="12">
    <location>
        <begin position="1"/>
        <end position="43"/>
    </location>
</feature>
<evidence type="ECO:0000256" key="4">
    <source>
        <dbReference type="ARBA" id="ARBA00022776"/>
    </source>
</evidence>
<evidence type="ECO:0000256" key="8">
    <source>
        <dbReference type="ARBA" id="ARBA00023306"/>
    </source>
</evidence>
<feature type="compositionally biased region" description="Low complexity" evidence="12">
    <location>
        <begin position="22"/>
        <end position="33"/>
    </location>
</feature>
<evidence type="ECO:0000256" key="10">
    <source>
        <dbReference type="RuleBase" id="RU368072"/>
    </source>
</evidence>
<feature type="coiled-coil region" evidence="11">
    <location>
        <begin position="412"/>
        <end position="446"/>
    </location>
</feature>
<accession>A0A0P1BCB0</accession>
<feature type="compositionally biased region" description="Low complexity" evidence="12">
    <location>
        <begin position="118"/>
        <end position="142"/>
    </location>
</feature>
<dbReference type="GO" id="GO:0051315">
    <property type="term" value="P:attachment of mitotic spindle microtubules to kinetochore"/>
    <property type="evidence" value="ECO:0007669"/>
    <property type="project" value="UniProtKB-UniRule"/>
</dbReference>
<feature type="coiled-coil region" evidence="11">
    <location>
        <begin position="645"/>
        <end position="672"/>
    </location>
</feature>
<protein>
    <recommendedName>
        <fullName evidence="10">Kinetochore protein NDC80</fullName>
    </recommendedName>
</protein>
<dbReference type="GO" id="GO:0005634">
    <property type="term" value="C:nucleus"/>
    <property type="evidence" value="ECO:0007669"/>
    <property type="project" value="UniProtKB-SubCell"/>
</dbReference>
<keyword evidence="9 10" id="KW-0137">Centromere</keyword>
<proteinExistence type="inferred from homology"/>
<dbReference type="Gene3D" id="1.10.418.30">
    <property type="entry name" value="Ncd80 complex, Ncd80 subunit"/>
    <property type="match status" value="1"/>
</dbReference>
<feature type="domain" description="Kinetochore protein Ndc80 CH" evidence="13">
    <location>
        <begin position="170"/>
        <end position="292"/>
    </location>
</feature>
<dbReference type="Proteomes" id="UP000054845">
    <property type="component" value="Unassembled WGS sequence"/>
</dbReference>
<dbReference type="PANTHER" id="PTHR10643">
    <property type="entry name" value="KINETOCHORE PROTEIN NDC80"/>
    <property type="match status" value="1"/>
</dbReference>
<comment type="subunit">
    <text evidence="10">Component of the NDC80 complex.</text>
</comment>
<comment type="subcellular location">
    <subcellularLocation>
        <location evidence="10">Chromosome</location>
        <location evidence="10">Centromere</location>
        <location evidence="10">Kinetochore</location>
    </subcellularLocation>
    <subcellularLocation>
        <location evidence="10">Nucleus</location>
    </subcellularLocation>
</comment>
<dbReference type="OrthoDB" id="7459479at2759"/>
<evidence type="ECO:0000256" key="11">
    <source>
        <dbReference type="SAM" id="Coils"/>
    </source>
</evidence>
<evidence type="ECO:0000256" key="5">
    <source>
        <dbReference type="ARBA" id="ARBA00022838"/>
    </source>
</evidence>
<keyword evidence="6 11" id="KW-0175">Coiled coil</keyword>
<comment type="function">
    <text evidence="10">Acts as a component of the essential kinetochore-associated NDC80 complex, which is required for chromosome segregation and spindle checkpoint activity.</text>
</comment>
<name>A0A0P1BCB0_9BASI</name>
<reference evidence="15 16" key="1">
    <citation type="submission" date="2014-09" db="EMBL/GenBank/DDBJ databases">
        <authorList>
            <person name="Magalhaes I.L.F."/>
            <person name="Oliveira U."/>
            <person name="Santos F.R."/>
            <person name="Vidigal T.H.D.A."/>
            <person name="Brescovit A.D."/>
            <person name="Santos A.J."/>
        </authorList>
    </citation>
    <scope>NUCLEOTIDE SEQUENCE [LARGE SCALE GENOMIC DNA]</scope>
</reference>
<evidence type="ECO:0000259" key="13">
    <source>
        <dbReference type="Pfam" id="PF03801"/>
    </source>
</evidence>
<keyword evidence="4 10" id="KW-0498">Mitosis</keyword>
<keyword evidence="7 10" id="KW-0539">Nucleus</keyword>
<evidence type="ECO:0000256" key="6">
    <source>
        <dbReference type="ARBA" id="ARBA00023054"/>
    </source>
</evidence>
<dbReference type="Pfam" id="PF03801">
    <property type="entry name" value="Ndc80_HEC"/>
    <property type="match status" value="1"/>
</dbReference>
<evidence type="ECO:0000256" key="7">
    <source>
        <dbReference type="ARBA" id="ARBA00023242"/>
    </source>
</evidence>
<dbReference type="AlphaFoldDB" id="A0A0P1BCB0"/>
<dbReference type="Gene3D" id="6.10.250.1950">
    <property type="match status" value="1"/>
</dbReference>
<keyword evidence="8 10" id="KW-0131">Cell cycle</keyword>
<keyword evidence="3 10" id="KW-0132">Cell division</keyword>
<dbReference type="InterPro" id="IPR055260">
    <property type="entry name" value="Ndc80_CH"/>
</dbReference>
<keyword evidence="5 10" id="KW-0995">Kinetochore</keyword>
<keyword evidence="2 10" id="KW-0158">Chromosome</keyword>
<dbReference type="InterPro" id="IPR005550">
    <property type="entry name" value="Kinetochore_Ndc80"/>
</dbReference>
<organism evidence="15 16">
    <name type="scientific">Ceraceosorus bombacis</name>
    <dbReference type="NCBI Taxonomy" id="401625"/>
    <lineage>
        <taxon>Eukaryota</taxon>
        <taxon>Fungi</taxon>
        <taxon>Dikarya</taxon>
        <taxon>Basidiomycota</taxon>
        <taxon>Ustilaginomycotina</taxon>
        <taxon>Exobasidiomycetes</taxon>
        <taxon>Ceraceosorales</taxon>
        <taxon>Ceraceosoraceae</taxon>
        <taxon>Ceraceosorus</taxon>
    </lineage>
</organism>
<evidence type="ECO:0000256" key="9">
    <source>
        <dbReference type="ARBA" id="ARBA00023328"/>
    </source>
</evidence>
<dbReference type="GO" id="GO:0031262">
    <property type="term" value="C:Ndc80 complex"/>
    <property type="evidence" value="ECO:0007669"/>
    <property type="project" value="UniProtKB-UniRule"/>
</dbReference>
<feature type="compositionally biased region" description="Polar residues" evidence="12">
    <location>
        <begin position="98"/>
        <end position="116"/>
    </location>
</feature>
<dbReference type="EMBL" id="CCYA01000217">
    <property type="protein sequence ID" value="CEH13395.1"/>
    <property type="molecule type" value="Genomic_DNA"/>
</dbReference>
<evidence type="ECO:0000256" key="12">
    <source>
        <dbReference type="SAM" id="MobiDB-lite"/>
    </source>
</evidence>
<evidence type="ECO:0000313" key="15">
    <source>
        <dbReference type="EMBL" id="CEH13395.1"/>
    </source>
</evidence>
<dbReference type="InterPro" id="IPR038273">
    <property type="entry name" value="Ndc80_sf"/>
</dbReference>